<dbReference type="Pfam" id="PF23560">
    <property type="entry name" value="GBD_Hemicentin"/>
    <property type="match status" value="1"/>
</dbReference>
<evidence type="ECO:0000259" key="8">
    <source>
        <dbReference type="Pfam" id="PF25106"/>
    </source>
</evidence>
<organism evidence="10 11">
    <name type="scientific">Silurus meridionalis</name>
    <name type="common">Southern catfish</name>
    <name type="synonym">Silurus soldatovi meridionalis</name>
    <dbReference type="NCBI Taxonomy" id="175797"/>
    <lineage>
        <taxon>Eukaryota</taxon>
        <taxon>Metazoa</taxon>
        <taxon>Chordata</taxon>
        <taxon>Craniata</taxon>
        <taxon>Vertebrata</taxon>
        <taxon>Euteleostomi</taxon>
        <taxon>Actinopterygii</taxon>
        <taxon>Neopterygii</taxon>
        <taxon>Teleostei</taxon>
        <taxon>Ostariophysi</taxon>
        <taxon>Siluriformes</taxon>
        <taxon>Siluridae</taxon>
        <taxon>Silurus</taxon>
    </lineage>
</organism>
<dbReference type="Proteomes" id="UP000606274">
    <property type="component" value="Unassembled WGS sequence"/>
</dbReference>
<evidence type="ECO:0000313" key="10">
    <source>
        <dbReference type="EMBL" id="KAF7710105.1"/>
    </source>
</evidence>
<dbReference type="InterPro" id="IPR057615">
    <property type="entry name" value="Ig_VWA7"/>
</dbReference>
<evidence type="ECO:0000259" key="9">
    <source>
        <dbReference type="Pfam" id="PF25107"/>
    </source>
</evidence>
<evidence type="ECO:0000256" key="1">
    <source>
        <dbReference type="ARBA" id="ARBA00004613"/>
    </source>
</evidence>
<keyword evidence="3" id="KW-0732">Signal</keyword>
<keyword evidence="2" id="KW-0964">Secreted</keyword>
<keyword evidence="5" id="KW-0812">Transmembrane</keyword>
<dbReference type="GO" id="GO:0005576">
    <property type="term" value="C:extracellular region"/>
    <property type="evidence" value="ECO:0007669"/>
    <property type="project" value="UniProtKB-SubCell"/>
</dbReference>
<dbReference type="InterPro" id="IPR056475">
    <property type="entry name" value="GBD_Hemicentin/VWA7"/>
</dbReference>
<dbReference type="InterPro" id="IPR056861">
    <property type="entry name" value="HMCN1-like_VWA"/>
</dbReference>
<evidence type="ECO:0008006" key="12">
    <source>
        <dbReference type="Google" id="ProtNLM"/>
    </source>
</evidence>
<reference evidence="10" key="1">
    <citation type="submission" date="2020-08" db="EMBL/GenBank/DDBJ databases">
        <title>Chromosome-level assembly of Southern catfish (Silurus meridionalis) provides insights into visual adaptation to the nocturnal and benthic lifestyles.</title>
        <authorList>
            <person name="Zhang Y."/>
            <person name="Wang D."/>
            <person name="Peng Z."/>
        </authorList>
    </citation>
    <scope>NUCLEOTIDE SEQUENCE</scope>
    <source>
        <strain evidence="10">SWU-2019-XX</strain>
        <tissue evidence="10">Muscle</tissue>
    </source>
</reference>
<evidence type="ECO:0000256" key="3">
    <source>
        <dbReference type="ARBA" id="ARBA00022729"/>
    </source>
</evidence>
<evidence type="ECO:0000256" key="5">
    <source>
        <dbReference type="SAM" id="Phobius"/>
    </source>
</evidence>
<protein>
    <recommendedName>
        <fullName evidence="12">von Willebrand factor A domain-containing protein 7-like</fullName>
    </recommendedName>
</protein>
<gene>
    <name evidence="10" type="ORF">HF521_008977</name>
</gene>
<evidence type="ECO:0000259" key="6">
    <source>
        <dbReference type="Pfam" id="PF23560"/>
    </source>
</evidence>
<dbReference type="EMBL" id="JABFDY010000002">
    <property type="protein sequence ID" value="KAF7710105.1"/>
    <property type="molecule type" value="Genomic_DNA"/>
</dbReference>
<dbReference type="OrthoDB" id="301415at2759"/>
<comment type="subcellular location">
    <subcellularLocation>
        <location evidence="1">Secreted</location>
    </subcellularLocation>
</comment>
<dbReference type="InterPro" id="IPR036465">
    <property type="entry name" value="vWFA_dom_sf"/>
</dbReference>
<evidence type="ECO:0000259" key="7">
    <source>
        <dbReference type="Pfam" id="PF23619"/>
    </source>
</evidence>
<feature type="transmembrane region" description="Helical" evidence="5">
    <location>
        <begin position="12"/>
        <end position="32"/>
    </location>
</feature>
<sequence>MIKTNLLISTLIYPNLIMILMTSQTLAFMPALSKPMTHQDITRVAVLQTTADVCRSRALQEGWNFVMPNPLTVKSVAESCYSSDSAKDFQSSLNKINHHNAWVDFWNFFTPSYHFDNEMFLAGRKLITDGVSVVKYSVKKQSYQTARAALGKVLHTLQDFYSHSNWIELGKTQPYSNLIKPDTLIENIADSKTCSQCSSSDCIGNILEMVITQNKLTSGYFGFFKPKGKCSHGGLADPSSWWQGGINKDSSSSSHGYLHSKAASVATAATKELLQDIRASVGDSEFLRLMGLTQSSVLCFVIDTTSSMSDDIAEIKRVTSSIIDSKTVTEAQPSEYILVPFNDPDFGPLTRTTDPIVFKKKLNALTANGGGDAPEMSLSGLQLALTGSPPEMEIFVFTDADAKDKELTSTVRALIERTKSQVTFMLTNGFSSRRRRSAVPVDGQQQVLNEVYKDLAEASGGQAIEVTKKTLSQATDIIAATSRSTLVIIFQAIRNPGKPENFPVFVDSSVKNLTIYITGSSPYYTITSPSGVSQSSTELIGSLGIIQKVGNFHKVQPSITEQTGVWLFSINSTQSYTIKVVGQSDIDFLFEFIELSQGPHPSYTVLNSRPAANNNITLLVTMVGVDSVRPTEVSLIQASNSNSVNGTLEEVSSGQYLVTFNGIPAGEFTVRVVGQLSSTRSLGNTFQRQTPTQFQTSTVTITTQPVGTAEPGKQLILPFTVATSGPGGHFTISVNNDQNFDTRYNPSITVNSGDSTNGTVTLTVPNTASSGTDVTLTIQAEATGGSDSNYAVLRIAVIAPVTDFTPPVCEAVSLNANCSGNCSLSTWYLTANVTDRSGSGVENVRVLYGNGNLSTTTVLNDRGVNVTMVIYSSSCCSSDLELVVVDAEGNVATCFTTSRAAKEITSGTTKRGSTNGVKCCLFLLVLYYLWSDISSHM</sequence>
<dbReference type="Pfam" id="PF25106">
    <property type="entry name" value="VWA_4"/>
    <property type="match status" value="1"/>
</dbReference>
<proteinExistence type="predicted"/>
<feature type="domain" description="Hemicentin-1-like von Willebrand factor A" evidence="8">
    <location>
        <begin position="298"/>
        <end position="468"/>
    </location>
</feature>
<keyword evidence="5" id="KW-0472">Membrane</keyword>
<accession>A0A8T0BTB9</accession>
<keyword evidence="4" id="KW-0325">Glycoprotein</keyword>
<dbReference type="SUPFAM" id="SSF53300">
    <property type="entry name" value="vWA-like"/>
    <property type="match status" value="1"/>
</dbReference>
<dbReference type="Gene3D" id="3.40.50.410">
    <property type="entry name" value="von Willebrand factor, type A domain"/>
    <property type="match status" value="1"/>
</dbReference>
<dbReference type="Pfam" id="PF25107">
    <property type="entry name" value="VWA7_N"/>
    <property type="match status" value="1"/>
</dbReference>
<feature type="domain" description="Hemicentin/VWA7 galactose-binding" evidence="6">
    <location>
        <begin position="487"/>
        <end position="584"/>
    </location>
</feature>
<feature type="domain" description="VWA7 N-terminal" evidence="9">
    <location>
        <begin position="71"/>
        <end position="287"/>
    </location>
</feature>
<name>A0A8T0BTB9_SILME</name>
<feature type="domain" description="VWA7 Ig-like" evidence="7">
    <location>
        <begin position="699"/>
        <end position="799"/>
    </location>
</feature>
<dbReference type="AlphaFoldDB" id="A0A8T0BTB9"/>
<keyword evidence="11" id="KW-1185">Reference proteome</keyword>
<dbReference type="Pfam" id="PF23619">
    <property type="entry name" value="Ig_VWA7"/>
    <property type="match status" value="1"/>
</dbReference>
<comment type="caution">
    <text evidence="10">The sequence shown here is derived from an EMBL/GenBank/DDBJ whole genome shotgun (WGS) entry which is preliminary data.</text>
</comment>
<dbReference type="InterPro" id="IPR052577">
    <property type="entry name" value="VWA7"/>
</dbReference>
<evidence type="ECO:0000256" key="2">
    <source>
        <dbReference type="ARBA" id="ARBA00022525"/>
    </source>
</evidence>
<dbReference type="PANTHER" id="PTHR14905">
    <property type="entry name" value="NG37"/>
    <property type="match status" value="1"/>
</dbReference>
<dbReference type="InterPro" id="IPR056862">
    <property type="entry name" value="VWA7_N"/>
</dbReference>
<dbReference type="PANTHER" id="PTHR14905:SF18">
    <property type="entry name" value="VON WILLEBRAND FACTOR A DOMAIN-CONTAINING 10, TANDEM DUPLICATE 1-RELATED"/>
    <property type="match status" value="1"/>
</dbReference>
<evidence type="ECO:0000313" key="11">
    <source>
        <dbReference type="Proteomes" id="UP000606274"/>
    </source>
</evidence>
<keyword evidence="5" id="KW-1133">Transmembrane helix</keyword>
<evidence type="ECO:0000256" key="4">
    <source>
        <dbReference type="ARBA" id="ARBA00023180"/>
    </source>
</evidence>